<accession>A0A699ZRT2</accession>
<organism evidence="1 2">
    <name type="scientific">Haematococcus lacustris</name>
    <name type="common">Green alga</name>
    <name type="synonym">Haematococcus pluvialis</name>
    <dbReference type="NCBI Taxonomy" id="44745"/>
    <lineage>
        <taxon>Eukaryota</taxon>
        <taxon>Viridiplantae</taxon>
        <taxon>Chlorophyta</taxon>
        <taxon>core chlorophytes</taxon>
        <taxon>Chlorophyceae</taxon>
        <taxon>CS clade</taxon>
        <taxon>Chlamydomonadales</taxon>
        <taxon>Haematococcaceae</taxon>
        <taxon>Haematococcus</taxon>
    </lineage>
</organism>
<protein>
    <submittedName>
        <fullName evidence="1">Uncharacterized protein</fullName>
    </submittedName>
</protein>
<reference evidence="1 2" key="1">
    <citation type="submission" date="2020-02" db="EMBL/GenBank/DDBJ databases">
        <title>Draft genome sequence of Haematococcus lacustris strain NIES-144.</title>
        <authorList>
            <person name="Morimoto D."/>
            <person name="Nakagawa S."/>
            <person name="Yoshida T."/>
            <person name="Sawayama S."/>
        </authorList>
    </citation>
    <scope>NUCLEOTIDE SEQUENCE [LARGE SCALE GENOMIC DNA]</scope>
    <source>
        <strain evidence="1 2">NIES-144</strain>
    </source>
</reference>
<feature type="non-terminal residue" evidence="1">
    <location>
        <position position="1"/>
    </location>
</feature>
<proteinExistence type="predicted"/>
<dbReference type="EMBL" id="BLLF01001837">
    <property type="protein sequence ID" value="GFH21474.1"/>
    <property type="molecule type" value="Genomic_DNA"/>
</dbReference>
<sequence length="155" mass="16489">AGGPWRRSRAFTRNCEAEHSLFIVGGEWNGGDDDGGNGWHDLTSVSSNFPIAEMGHPQAIQRPSGGHNEALLRRSRSSQTEPQAQTGANVIMSIVAAIDVGLFLRWHVPPLRSVVAGGLNGAHITQVVLVMIPACPLPQLWLPPPSPPPSPAILS</sequence>
<comment type="caution">
    <text evidence="1">The sequence shown here is derived from an EMBL/GenBank/DDBJ whole genome shotgun (WGS) entry which is preliminary data.</text>
</comment>
<evidence type="ECO:0000313" key="1">
    <source>
        <dbReference type="EMBL" id="GFH21474.1"/>
    </source>
</evidence>
<dbReference type="AlphaFoldDB" id="A0A699ZRT2"/>
<evidence type="ECO:0000313" key="2">
    <source>
        <dbReference type="Proteomes" id="UP000485058"/>
    </source>
</evidence>
<keyword evidence="2" id="KW-1185">Reference proteome</keyword>
<feature type="non-terminal residue" evidence="1">
    <location>
        <position position="155"/>
    </location>
</feature>
<dbReference type="Proteomes" id="UP000485058">
    <property type="component" value="Unassembled WGS sequence"/>
</dbReference>
<name>A0A699ZRT2_HAELA</name>
<gene>
    <name evidence="1" type="ORF">HaLaN_18785</name>
</gene>